<dbReference type="AlphaFoldDB" id="X5MG59"/>
<dbReference type="EC" id="1.3.8.7" evidence="11"/>
<reference evidence="11 12" key="1">
    <citation type="journal article" date="2014" name="Front. Genet.">
        <title>Genome and metabolic network of "Candidatus Phaeomarinobacter ectocarpi" Ec32, a new candidate genus of Alphaproteobacteria frequently associated with brown algae.</title>
        <authorList>
            <person name="Dittami S.M."/>
            <person name="Barbeyron T."/>
            <person name="Boyen C."/>
            <person name="Cambefort J."/>
            <person name="Collet G."/>
            <person name="Delage L."/>
            <person name="Gobet A."/>
            <person name="Groisillier A."/>
            <person name="Leblanc C."/>
            <person name="Michel G."/>
            <person name="Scornet D."/>
            <person name="Siegel A."/>
            <person name="Tapia J.E."/>
            <person name="Tonon T."/>
        </authorList>
    </citation>
    <scope>NUCLEOTIDE SEQUENCE [LARGE SCALE GENOMIC DNA]</scope>
    <source>
        <strain evidence="11 12">Ec32</strain>
    </source>
</reference>
<dbReference type="InterPro" id="IPR013786">
    <property type="entry name" value="AcylCoA_DH/ox_N"/>
</dbReference>
<dbReference type="PANTHER" id="PTHR48083">
    <property type="entry name" value="MEDIUM-CHAIN SPECIFIC ACYL-COA DEHYDROGENASE, MITOCHONDRIAL-RELATED"/>
    <property type="match status" value="1"/>
</dbReference>
<comment type="similarity">
    <text evidence="2 7">Belongs to the acyl-CoA dehydrogenase family.</text>
</comment>
<name>X5MG59_9HYPH</name>
<protein>
    <submittedName>
        <fullName evidence="11">Acyl-CoA dehydrogenase</fullName>
        <ecNumber evidence="11">1.3.8.7</ecNumber>
    </submittedName>
</protein>
<evidence type="ECO:0000259" key="9">
    <source>
        <dbReference type="Pfam" id="PF02770"/>
    </source>
</evidence>
<evidence type="ECO:0000256" key="4">
    <source>
        <dbReference type="ARBA" id="ARBA00022630"/>
    </source>
</evidence>
<dbReference type="Proteomes" id="UP000032160">
    <property type="component" value="Chromosome I"/>
</dbReference>
<comment type="subunit">
    <text evidence="3">Homodimer.</text>
</comment>
<organism evidence="11 12">
    <name type="scientific">Candidatus Phaeomarinibacter ectocarpi</name>
    <dbReference type="NCBI Taxonomy" id="1458461"/>
    <lineage>
        <taxon>Bacteria</taxon>
        <taxon>Pseudomonadati</taxon>
        <taxon>Pseudomonadota</taxon>
        <taxon>Alphaproteobacteria</taxon>
        <taxon>Hyphomicrobiales</taxon>
        <taxon>Parvibaculaceae</taxon>
        <taxon>Candidatus Phaeomarinibacter</taxon>
    </lineage>
</organism>
<dbReference type="Gene3D" id="1.10.540.10">
    <property type="entry name" value="Acyl-CoA dehydrogenase/oxidase, N-terminal domain"/>
    <property type="match status" value="1"/>
</dbReference>
<dbReference type="GO" id="GO:0050660">
    <property type="term" value="F:flavin adenine dinucleotide binding"/>
    <property type="evidence" value="ECO:0007669"/>
    <property type="project" value="InterPro"/>
</dbReference>
<comment type="cofactor">
    <cofactor evidence="1 7">
        <name>FAD</name>
        <dbReference type="ChEBI" id="CHEBI:57692"/>
    </cofactor>
</comment>
<keyword evidence="4 7" id="KW-0285">Flavoprotein</keyword>
<sequence length="412" mass="45663">MNFEHTDKVKELIARLEAFMDEHIYPNEDTYNAQMQAFRDAGNPWQVPQILEDLKPKAREAGLWNLFLPHSDLGGGTNNLEYAPLCEIMGRVGWASEVFNCSAPDTGNMEVFERYASEELKEKYLKPLLAGEIRSAFLMTEPAVASSDATNIETSIVRDGDEYVINGRKWWSSGLGDPRCVVAIVMGKTDPGADSYRQQSQIIVPMDAPGIEIVRMLPVFGFDDAPHGHAEVILKDVRVPAGNLILGEGRGFEIAQGRLGPGRIHHCMRTIGVAERCLEKMVKRLLTREAFGKTIAEHSVWEQRVAEARTNIEMTRLLTLKAADMMDKVGNKVARAEIAMIKVAGPRIALQVIDDAIQAHGGGGVTSDFGLAKAYSGIRTLRLADGPDEVHNRTIARLEYKRHMEELRAAAE</sequence>
<evidence type="ECO:0000256" key="1">
    <source>
        <dbReference type="ARBA" id="ARBA00001974"/>
    </source>
</evidence>
<evidence type="ECO:0000256" key="6">
    <source>
        <dbReference type="ARBA" id="ARBA00023002"/>
    </source>
</evidence>
<keyword evidence="6 7" id="KW-0560">Oxidoreductase</keyword>
<keyword evidence="5 7" id="KW-0274">FAD</keyword>
<dbReference type="RefSeq" id="WP_043948451.1">
    <property type="nucleotide sequence ID" value="NZ_HG966617.1"/>
</dbReference>
<dbReference type="InterPro" id="IPR046373">
    <property type="entry name" value="Acyl-CoA_Oxase/DH_mid-dom_sf"/>
</dbReference>
<dbReference type="Gene3D" id="2.40.110.10">
    <property type="entry name" value="Butyryl-CoA Dehydrogenase, subunit A, domain 2"/>
    <property type="match status" value="1"/>
</dbReference>
<evidence type="ECO:0000256" key="7">
    <source>
        <dbReference type="RuleBase" id="RU362125"/>
    </source>
</evidence>
<evidence type="ECO:0000256" key="3">
    <source>
        <dbReference type="ARBA" id="ARBA00011738"/>
    </source>
</evidence>
<dbReference type="InterPro" id="IPR009100">
    <property type="entry name" value="AcylCoA_DH/oxidase_NM_dom_sf"/>
</dbReference>
<evidence type="ECO:0000259" key="8">
    <source>
        <dbReference type="Pfam" id="PF00441"/>
    </source>
</evidence>
<dbReference type="Pfam" id="PF02770">
    <property type="entry name" value="Acyl-CoA_dh_M"/>
    <property type="match status" value="1"/>
</dbReference>
<dbReference type="EMBL" id="HG966617">
    <property type="protein sequence ID" value="CDO60389.1"/>
    <property type="molecule type" value="Genomic_DNA"/>
</dbReference>
<proteinExistence type="inferred from homology"/>
<evidence type="ECO:0000256" key="2">
    <source>
        <dbReference type="ARBA" id="ARBA00009347"/>
    </source>
</evidence>
<dbReference type="InterPro" id="IPR050741">
    <property type="entry name" value="Acyl-CoA_dehydrogenase"/>
</dbReference>
<gene>
    <name evidence="11" type="ORF">BN1012_Phect2176</name>
</gene>
<dbReference type="SUPFAM" id="SSF56645">
    <property type="entry name" value="Acyl-CoA dehydrogenase NM domain-like"/>
    <property type="match status" value="1"/>
</dbReference>
<dbReference type="FunFam" id="2.40.110.10:FF:000002">
    <property type="entry name" value="Acyl-CoA dehydrogenase fadE12"/>
    <property type="match status" value="1"/>
</dbReference>
<evidence type="ECO:0000313" key="12">
    <source>
        <dbReference type="Proteomes" id="UP000032160"/>
    </source>
</evidence>
<dbReference type="InterPro" id="IPR009075">
    <property type="entry name" value="AcylCo_DH/oxidase_C"/>
</dbReference>
<dbReference type="GO" id="GO:0070991">
    <property type="term" value="F:medium-chain fatty acyl-CoA dehydrogenase activity"/>
    <property type="evidence" value="ECO:0007669"/>
    <property type="project" value="UniProtKB-EC"/>
</dbReference>
<dbReference type="SUPFAM" id="SSF47203">
    <property type="entry name" value="Acyl-CoA dehydrogenase C-terminal domain-like"/>
    <property type="match status" value="1"/>
</dbReference>
<dbReference type="Gene3D" id="1.20.140.10">
    <property type="entry name" value="Butyryl-CoA Dehydrogenase, subunit A, domain 3"/>
    <property type="match status" value="1"/>
</dbReference>
<evidence type="ECO:0000256" key="5">
    <source>
        <dbReference type="ARBA" id="ARBA00022827"/>
    </source>
</evidence>
<accession>X5MG59</accession>
<keyword evidence="12" id="KW-1185">Reference proteome</keyword>
<dbReference type="InterPro" id="IPR037069">
    <property type="entry name" value="AcylCoA_DH/ox_N_sf"/>
</dbReference>
<feature type="domain" description="Acyl-CoA oxidase/dehydrogenase middle" evidence="9">
    <location>
        <begin position="136"/>
        <end position="237"/>
    </location>
</feature>
<evidence type="ECO:0000259" key="10">
    <source>
        <dbReference type="Pfam" id="PF02771"/>
    </source>
</evidence>
<dbReference type="InterPro" id="IPR006091">
    <property type="entry name" value="Acyl-CoA_Oxase/DH_mid-dom"/>
</dbReference>
<dbReference type="GO" id="GO:0005737">
    <property type="term" value="C:cytoplasm"/>
    <property type="evidence" value="ECO:0007669"/>
    <property type="project" value="TreeGrafter"/>
</dbReference>
<dbReference type="GO" id="GO:0033539">
    <property type="term" value="P:fatty acid beta-oxidation using acyl-CoA dehydrogenase"/>
    <property type="evidence" value="ECO:0007669"/>
    <property type="project" value="TreeGrafter"/>
</dbReference>
<evidence type="ECO:0000313" key="11">
    <source>
        <dbReference type="EMBL" id="CDO60389.1"/>
    </source>
</evidence>
<feature type="domain" description="Acyl-CoA dehydrogenase/oxidase N-terminal" evidence="10">
    <location>
        <begin position="7"/>
        <end position="132"/>
    </location>
</feature>
<dbReference type="Pfam" id="PF02771">
    <property type="entry name" value="Acyl-CoA_dh_N"/>
    <property type="match status" value="1"/>
</dbReference>
<dbReference type="KEGG" id="pect:BN1012_Phect2176"/>
<dbReference type="InterPro" id="IPR036250">
    <property type="entry name" value="AcylCo_DH-like_C"/>
</dbReference>
<dbReference type="OrthoDB" id="9775090at2"/>
<dbReference type="PANTHER" id="PTHR48083:SF13">
    <property type="entry name" value="ACYL-COA DEHYDROGENASE FAMILY MEMBER 11"/>
    <property type="match status" value="1"/>
</dbReference>
<dbReference type="Pfam" id="PF00441">
    <property type="entry name" value="Acyl-CoA_dh_1"/>
    <property type="match status" value="1"/>
</dbReference>
<dbReference type="STRING" id="1458461.BN1012_Phect2176"/>
<feature type="domain" description="Acyl-CoA dehydrogenase/oxidase C-terminal" evidence="8">
    <location>
        <begin position="249"/>
        <end position="397"/>
    </location>
</feature>
<dbReference type="PATRIC" id="fig|1458461.3.peg.2181"/>
<dbReference type="HOGENOM" id="CLU_018204_1_2_5"/>